<dbReference type="Proteomes" id="UP000245207">
    <property type="component" value="Unassembled WGS sequence"/>
</dbReference>
<evidence type="ECO:0000256" key="17">
    <source>
        <dbReference type="SAM" id="MobiDB-lite"/>
    </source>
</evidence>
<dbReference type="InterPro" id="IPR013783">
    <property type="entry name" value="Ig-like_fold"/>
</dbReference>
<dbReference type="GO" id="GO:0010048">
    <property type="term" value="P:vernalization response"/>
    <property type="evidence" value="ECO:0007669"/>
    <property type="project" value="InterPro"/>
</dbReference>
<dbReference type="CDD" id="cd15521">
    <property type="entry name" value="PHD_VIN3_plant"/>
    <property type="match status" value="1"/>
</dbReference>
<dbReference type="InterPro" id="IPR033756">
    <property type="entry name" value="YlxH/NBP35"/>
</dbReference>
<evidence type="ECO:0000256" key="5">
    <source>
        <dbReference type="ARBA" id="ARBA00022640"/>
    </source>
</evidence>
<keyword evidence="9" id="KW-0862">Zinc</keyword>
<dbReference type="GO" id="GO:0051536">
    <property type="term" value="F:iron-sulfur cluster binding"/>
    <property type="evidence" value="ECO:0007669"/>
    <property type="project" value="UniProtKB-KW"/>
</dbReference>
<dbReference type="InterPro" id="IPR002744">
    <property type="entry name" value="MIP18-like"/>
</dbReference>
<dbReference type="Gene3D" id="2.60.40.10">
    <property type="entry name" value="Immunoglobulins"/>
    <property type="match status" value="1"/>
</dbReference>
<dbReference type="InterPro" id="IPR056990">
    <property type="entry name" value="VIN3-like_C"/>
</dbReference>
<dbReference type="Gene3D" id="3.40.50.300">
    <property type="entry name" value="P-loop containing nucleotide triphosphate hydrolases"/>
    <property type="match status" value="1"/>
</dbReference>
<proteinExistence type="inferred from homology"/>
<dbReference type="OrthoDB" id="1741334at2759"/>
<dbReference type="SUPFAM" id="SSF117916">
    <property type="entry name" value="Fe-S cluster assembly (FSCA) domain-like"/>
    <property type="match status" value="1"/>
</dbReference>
<dbReference type="PANTHER" id="PTHR46286">
    <property type="entry name" value="VIN3-LIKE PROTEIN 2-RELATED"/>
    <property type="match status" value="1"/>
</dbReference>
<dbReference type="EMBL" id="PKPP01003772">
    <property type="protein sequence ID" value="PWA67740.1"/>
    <property type="molecule type" value="Genomic_DNA"/>
</dbReference>
<evidence type="ECO:0000256" key="12">
    <source>
        <dbReference type="ARBA" id="ARBA00023004"/>
    </source>
</evidence>
<dbReference type="InterPro" id="IPR010376">
    <property type="entry name" value="GBBH-like_N"/>
</dbReference>
<dbReference type="InterPro" id="IPR003961">
    <property type="entry name" value="FN3_dom"/>
</dbReference>
<evidence type="ECO:0000313" key="19">
    <source>
        <dbReference type="EMBL" id="PWA67740.1"/>
    </source>
</evidence>
<evidence type="ECO:0000256" key="2">
    <source>
        <dbReference type="ARBA" id="ARBA00004123"/>
    </source>
</evidence>
<keyword evidence="14" id="KW-0539">Nucleus</keyword>
<dbReference type="Pfam" id="PF10609">
    <property type="entry name" value="ParA"/>
    <property type="match status" value="1"/>
</dbReference>
<keyword evidence="20" id="KW-1185">Reference proteome</keyword>
<dbReference type="InterPro" id="IPR038492">
    <property type="entry name" value="GBBH-like_N_sf"/>
</dbReference>
<name>A0A2U1N2J0_ARTAN</name>
<keyword evidence="8" id="KW-0863">Zinc-finger</keyword>
<evidence type="ECO:0000256" key="11">
    <source>
        <dbReference type="ARBA" id="ARBA00022946"/>
    </source>
</evidence>
<dbReference type="InterPro" id="IPR044514">
    <property type="entry name" value="VIN3-like"/>
</dbReference>
<feature type="region of interest" description="Disordered" evidence="17">
    <location>
        <begin position="25"/>
        <end position="81"/>
    </location>
</feature>
<keyword evidence="10" id="KW-0067">ATP-binding</keyword>
<dbReference type="FunFam" id="3.40.50.300:FF:000704">
    <property type="entry name" value="fe-S cluster assembly factor HCF101, chloroplastic"/>
    <property type="match status" value="1"/>
</dbReference>
<evidence type="ECO:0000256" key="8">
    <source>
        <dbReference type="ARBA" id="ARBA00022771"/>
    </source>
</evidence>
<evidence type="ECO:0000256" key="7">
    <source>
        <dbReference type="ARBA" id="ARBA00022741"/>
    </source>
</evidence>
<keyword evidence="12" id="KW-0408">Iron</keyword>
<dbReference type="InterPro" id="IPR036116">
    <property type="entry name" value="FN3_sf"/>
</dbReference>
<dbReference type="Pfam" id="PF23380">
    <property type="entry name" value="VIN3_C"/>
    <property type="match status" value="1"/>
</dbReference>
<keyword evidence="5" id="KW-0934">Plastid</keyword>
<dbReference type="Gene3D" id="3.30.300.130">
    <property type="entry name" value="Fe-S cluster assembly (FSCA)"/>
    <property type="match status" value="1"/>
</dbReference>
<accession>A0A2U1N2J0</accession>
<comment type="similarity">
    <text evidence="15">Belongs to the Mrp/NBP35 ATP-binding proteins family.</text>
</comment>
<comment type="cofactor">
    <cofactor evidence="1">
        <name>[4Fe-4S] cluster</name>
        <dbReference type="ChEBI" id="CHEBI:49883"/>
    </cofactor>
</comment>
<dbReference type="GO" id="GO:0005634">
    <property type="term" value="C:nucleus"/>
    <property type="evidence" value="ECO:0007669"/>
    <property type="project" value="UniProtKB-SubCell"/>
</dbReference>
<dbReference type="PANTHER" id="PTHR46286:SF1">
    <property type="entry name" value="VIN3-LIKE PROTEIN 1"/>
    <property type="match status" value="1"/>
</dbReference>
<reference evidence="19 20" key="1">
    <citation type="journal article" date="2018" name="Mol. Plant">
        <title>The genome of Artemisia annua provides insight into the evolution of Asteraceae family and artemisinin biosynthesis.</title>
        <authorList>
            <person name="Shen Q."/>
            <person name="Zhang L."/>
            <person name="Liao Z."/>
            <person name="Wang S."/>
            <person name="Yan T."/>
            <person name="Shi P."/>
            <person name="Liu M."/>
            <person name="Fu X."/>
            <person name="Pan Q."/>
            <person name="Wang Y."/>
            <person name="Lv Z."/>
            <person name="Lu X."/>
            <person name="Zhang F."/>
            <person name="Jiang W."/>
            <person name="Ma Y."/>
            <person name="Chen M."/>
            <person name="Hao X."/>
            <person name="Li L."/>
            <person name="Tang Y."/>
            <person name="Lv G."/>
            <person name="Zhou Y."/>
            <person name="Sun X."/>
            <person name="Brodelius P.E."/>
            <person name="Rose J.K.C."/>
            <person name="Tang K."/>
        </authorList>
    </citation>
    <scope>NUCLEOTIDE SEQUENCE [LARGE SCALE GENOMIC DNA]</scope>
    <source>
        <strain evidence="20">cv. Huhao1</strain>
        <tissue evidence="19">Leaf</tissue>
    </source>
</reference>
<evidence type="ECO:0000256" key="4">
    <source>
        <dbReference type="ARBA" id="ARBA00022528"/>
    </source>
</evidence>
<keyword evidence="13" id="KW-0411">Iron-sulfur</keyword>
<dbReference type="InterPro" id="IPR032881">
    <property type="entry name" value="Oberon-like_PHD"/>
</dbReference>
<evidence type="ECO:0000256" key="1">
    <source>
        <dbReference type="ARBA" id="ARBA00001966"/>
    </source>
</evidence>
<feature type="domain" description="Fibronectin type-III" evidence="18">
    <location>
        <begin position="286"/>
        <end position="385"/>
    </location>
</feature>
<dbReference type="InterPro" id="IPR058585">
    <property type="entry name" value="Fn3_VIN3"/>
</dbReference>
<evidence type="ECO:0000256" key="10">
    <source>
        <dbReference type="ARBA" id="ARBA00022840"/>
    </source>
</evidence>
<dbReference type="GO" id="GO:0040029">
    <property type="term" value="P:epigenetic regulation of gene expression"/>
    <property type="evidence" value="ECO:0007669"/>
    <property type="project" value="InterPro"/>
</dbReference>
<dbReference type="CDD" id="cd02037">
    <property type="entry name" value="Mrp_NBP35"/>
    <property type="match status" value="1"/>
</dbReference>
<dbReference type="HAMAP" id="MF_02040">
    <property type="entry name" value="Mrp_NBP35"/>
    <property type="match status" value="1"/>
</dbReference>
<dbReference type="InterPro" id="IPR000808">
    <property type="entry name" value="Mrp-like_CS"/>
</dbReference>
<evidence type="ECO:0000259" key="18">
    <source>
        <dbReference type="PROSITE" id="PS50853"/>
    </source>
</evidence>
<dbReference type="Pfam" id="PF07227">
    <property type="entry name" value="PHD_Oberon"/>
    <property type="match status" value="1"/>
</dbReference>
<evidence type="ECO:0000256" key="9">
    <source>
        <dbReference type="ARBA" id="ARBA00022833"/>
    </source>
</evidence>
<comment type="caution">
    <text evidence="19">The sequence shown here is derived from an EMBL/GenBank/DDBJ whole genome shotgun (WGS) entry which is preliminary data.</text>
</comment>
<dbReference type="GO" id="GO:0016226">
    <property type="term" value="P:iron-sulfur cluster assembly"/>
    <property type="evidence" value="ECO:0007669"/>
    <property type="project" value="InterPro"/>
</dbReference>
<dbReference type="GO" id="GO:0005524">
    <property type="term" value="F:ATP binding"/>
    <property type="evidence" value="ECO:0007669"/>
    <property type="project" value="UniProtKB-KW"/>
</dbReference>
<dbReference type="FunFam" id="3.30.300.130:FF:000008">
    <property type="entry name" value="Fe-S cluster assembly factor HCF101, chloroplastic"/>
    <property type="match status" value="1"/>
</dbReference>
<dbReference type="Pfam" id="PF23376">
    <property type="entry name" value="Fn3_VIN3"/>
    <property type="match status" value="1"/>
</dbReference>
<evidence type="ECO:0000256" key="6">
    <source>
        <dbReference type="ARBA" id="ARBA00022723"/>
    </source>
</evidence>
<dbReference type="InterPro" id="IPR027417">
    <property type="entry name" value="P-loop_NTPase"/>
</dbReference>
<dbReference type="InterPro" id="IPR019591">
    <property type="entry name" value="Mrp/NBP35_ATP-bd"/>
</dbReference>
<dbReference type="Pfam" id="PF01883">
    <property type="entry name" value="FeS_assembly_P"/>
    <property type="match status" value="1"/>
</dbReference>
<keyword evidence="6" id="KW-0479">Metal-binding</keyword>
<organism evidence="19 20">
    <name type="scientific">Artemisia annua</name>
    <name type="common">Sweet wormwood</name>
    <dbReference type="NCBI Taxonomy" id="35608"/>
    <lineage>
        <taxon>Eukaryota</taxon>
        <taxon>Viridiplantae</taxon>
        <taxon>Streptophyta</taxon>
        <taxon>Embryophyta</taxon>
        <taxon>Tracheophyta</taxon>
        <taxon>Spermatophyta</taxon>
        <taxon>Magnoliopsida</taxon>
        <taxon>eudicotyledons</taxon>
        <taxon>Gunneridae</taxon>
        <taxon>Pentapetalae</taxon>
        <taxon>asterids</taxon>
        <taxon>campanulids</taxon>
        <taxon>Asterales</taxon>
        <taxon>Asteraceae</taxon>
        <taxon>Asteroideae</taxon>
        <taxon>Anthemideae</taxon>
        <taxon>Artemisiinae</taxon>
        <taxon>Artemisia</taxon>
    </lineage>
</organism>
<protein>
    <recommendedName>
        <fullName evidence="16">Fe-S cluster assembly factor HCF101, chloroplastic</fullName>
    </recommendedName>
</protein>
<dbReference type="SUPFAM" id="SSF49265">
    <property type="entry name" value="Fibronectin type III"/>
    <property type="match status" value="1"/>
</dbReference>
<dbReference type="InterPro" id="IPR034904">
    <property type="entry name" value="FSCA_dom_sf"/>
</dbReference>
<dbReference type="AlphaFoldDB" id="A0A2U1N2J0"/>
<dbReference type="STRING" id="35608.A0A2U1N2J0"/>
<evidence type="ECO:0000256" key="13">
    <source>
        <dbReference type="ARBA" id="ARBA00023014"/>
    </source>
</evidence>
<dbReference type="CDD" id="cd00063">
    <property type="entry name" value="FN3"/>
    <property type="match status" value="1"/>
</dbReference>
<sequence>MNGNESPEVFVKSGHLLCIFFNKEKQSASSRNMNKKPIKNQDSKKVSPSPKGQPSRKQNRKAENPLRIPPITEPCADSRSPSTWICKNSACRAVLSIVDTFCKRCSCCICHLFDDNKDPSLWLECTSDSSVGESCGLSCHIECALKREKVGVVDLGQLMQLDGSYCCASCGKISGILGYWKKQLTVAKDARRVDSLCYRIYLSFRLLDGTSRFQELHEIVKVAKTKLETEVGSLSGVVSAKMARGIVSRLSVAGEVQALCNAAIEKADEVSATLSGASLDGKEGSVPAACKFIFEEVTATSVVLLLKELSTASSNDIIGFKLWYSKTTEETHTKDPVSVFPRSQRRILISNLQPCSEYSFRIVSYTESGDLGHSEAKCFTKSVEILHKISGDAMAPHDEGTSGTKDVESDSGFKVRDLGQILRLAWVEERGYLEDISGADLSKLGQMVKPKTTKVDGLPSSSRGLDLNVATVPDLNEELTPSNDTSRDEDNAVADHGSGGSENWAHQGANGEVPAVDSQAEVSRKRPASTDTYDCNSALVNISPFPANKGGPANLDENFEYCVKMIRWLECEGYIKQEFRLKLLTWFSLRSTDQERRVVNTFIQTLMDDPSSLAGQLVDSFADIINNKRPKNGFCNYLLELLVTAVFSITVLYRALCERNMRLLLQAPASVYAAAQCSKLHSSVVGVKFLERRLAINDSIFSGYNVRRRRLHGRRSSVNSVSASAASLEADASSLLTMEAENDVLKALSQIIDPDFGTDIVSCGFVKDLDVDDISGEVSFRLELTTPACPIKEVFEKQANEVVAALPWVQNVKVTMSAQPAKQIYSAQLPPGLQTISNIIAVSSCKGGVGKSTVAVNLAYTLAGMGARVGIFDADVYGPSLPTMVSPENRLLEMNPEKKTIIPTEYMGVKMVSFGFAGQGRAIMRGPMVSGVINQLLTTTEWGELDYLVIDMPPGTGDIQLTLCQVVPLTAAVIVTTPQKLAFIDVAKGVRMFSKLKVPCVAVVENMCHFDADGKRFYPFGRGSGSQVVEQFGIPHLFDLPIRPTLSASGDSGMPEVVADPQGDVAEIFQNLGVCVVQQCAKIRQQVSTAVMYDKSIKAIRVKVPDSNEEFLLNPATVRRNDRSAKSVDEWTGEQKLQYGDIPEDIEPEEIQPMGNYAVSITWPDGFSQIAPYDQLQSMERLVDVPQPIPA</sequence>
<dbReference type="FunFam" id="3.30.2020.30:FF:000001">
    <property type="entry name" value="fe-S cluster assembly factor HCF101, chloroplastic"/>
    <property type="match status" value="1"/>
</dbReference>
<evidence type="ECO:0000256" key="15">
    <source>
        <dbReference type="ARBA" id="ARBA00024036"/>
    </source>
</evidence>
<dbReference type="PROSITE" id="PS50853">
    <property type="entry name" value="FN3"/>
    <property type="match status" value="1"/>
</dbReference>
<keyword evidence="4" id="KW-0150">Chloroplast</keyword>
<dbReference type="Pfam" id="PF06155">
    <property type="entry name" value="GBBH-like_N"/>
    <property type="match status" value="1"/>
</dbReference>
<evidence type="ECO:0000256" key="3">
    <source>
        <dbReference type="ARBA" id="ARBA00004470"/>
    </source>
</evidence>
<dbReference type="PROSITE" id="PS01215">
    <property type="entry name" value="MRP"/>
    <property type="match status" value="1"/>
</dbReference>
<dbReference type="GO" id="GO:0009570">
    <property type="term" value="C:chloroplast stroma"/>
    <property type="evidence" value="ECO:0007669"/>
    <property type="project" value="UniProtKB-SubCell"/>
</dbReference>
<evidence type="ECO:0000256" key="14">
    <source>
        <dbReference type="ARBA" id="ARBA00023242"/>
    </source>
</evidence>
<evidence type="ECO:0000256" key="16">
    <source>
        <dbReference type="ARBA" id="ARBA00071960"/>
    </source>
</evidence>
<keyword evidence="11" id="KW-0809">Transit peptide</keyword>
<gene>
    <name evidence="19" type="ORF">CTI12_AA315270</name>
</gene>
<dbReference type="GO" id="GO:0008270">
    <property type="term" value="F:zinc ion binding"/>
    <property type="evidence" value="ECO:0007669"/>
    <property type="project" value="UniProtKB-KW"/>
</dbReference>
<dbReference type="GO" id="GO:0140663">
    <property type="term" value="F:ATP-dependent FeS chaperone activity"/>
    <property type="evidence" value="ECO:0007669"/>
    <property type="project" value="InterPro"/>
</dbReference>
<dbReference type="SUPFAM" id="SSF52540">
    <property type="entry name" value="P-loop containing nucleoside triphosphate hydrolases"/>
    <property type="match status" value="1"/>
</dbReference>
<keyword evidence="7" id="KW-0547">Nucleotide-binding</keyword>
<comment type="subcellular location">
    <subcellularLocation>
        <location evidence="2">Nucleus</location>
    </subcellularLocation>
    <subcellularLocation>
        <location evidence="3">Plastid</location>
        <location evidence="3">Chloroplast stroma</location>
    </subcellularLocation>
</comment>
<feature type="region of interest" description="Disordered" evidence="17">
    <location>
        <begin position="452"/>
        <end position="530"/>
    </location>
</feature>
<evidence type="ECO:0000313" key="20">
    <source>
        <dbReference type="Proteomes" id="UP000245207"/>
    </source>
</evidence>
<dbReference type="Gene3D" id="3.30.2020.30">
    <property type="match status" value="1"/>
</dbReference>